<organism evidence="4 5">
    <name type="scientific">Rhododendron griersonianum</name>
    <dbReference type="NCBI Taxonomy" id="479676"/>
    <lineage>
        <taxon>Eukaryota</taxon>
        <taxon>Viridiplantae</taxon>
        <taxon>Streptophyta</taxon>
        <taxon>Embryophyta</taxon>
        <taxon>Tracheophyta</taxon>
        <taxon>Spermatophyta</taxon>
        <taxon>Magnoliopsida</taxon>
        <taxon>eudicotyledons</taxon>
        <taxon>Gunneridae</taxon>
        <taxon>Pentapetalae</taxon>
        <taxon>asterids</taxon>
        <taxon>Ericales</taxon>
        <taxon>Ericaceae</taxon>
        <taxon>Ericoideae</taxon>
        <taxon>Rhodoreae</taxon>
        <taxon>Rhododendron</taxon>
    </lineage>
</organism>
<dbReference type="PROSITE" id="PS50011">
    <property type="entry name" value="PROTEIN_KINASE_DOM"/>
    <property type="match status" value="1"/>
</dbReference>
<evidence type="ECO:0000313" key="4">
    <source>
        <dbReference type="EMBL" id="KAG5548248.1"/>
    </source>
</evidence>
<sequence length="103" mass="11521">MEMKSLEKSSSDESDRNLFEEPKVGKNLLVHPDNDTVKICDFGLARSFVCPISSTLTAEVATLRYQAPEVLMGSTEYTTAMDMWAVGCTFAEMLCLKQLFHGY</sequence>
<feature type="domain" description="Protein kinase" evidence="3">
    <location>
        <begin position="1"/>
        <end position="103"/>
    </location>
</feature>
<dbReference type="InterPro" id="IPR050108">
    <property type="entry name" value="CDK"/>
</dbReference>
<dbReference type="SUPFAM" id="SSF56112">
    <property type="entry name" value="Protein kinase-like (PK-like)"/>
    <property type="match status" value="1"/>
</dbReference>
<keyword evidence="1" id="KW-0547">Nucleotide-binding</keyword>
<dbReference type="AlphaFoldDB" id="A0AAV6K721"/>
<dbReference type="InterPro" id="IPR011009">
    <property type="entry name" value="Kinase-like_dom_sf"/>
</dbReference>
<reference evidence="4" key="1">
    <citation type="submission" date="2020-08" db="EMBL/GenBank/DDBJ databases">
        <title>Plant Genome Project.</title>
        <authorList>
            <person name="Zhang R.-G."/>
        </authorList>
    </citation>
    <scope>NUCLEOTIDE SEQUENCE</scope>
    <source>
        <strain evidence="4">WSP0</strain>
        <tissue evidence="4">Leaf</tissue>
    </source>
</reference>
<keyword evidence="2" id="KW-0067">ATP-binding</keyword>
<evidence type="ECO:0000259" key="3">
    <source>
        <dbReference type="PROSITE" id="PS50011"/>
    </source>
</evidence>
<dbReference type="Gene3D" id="1.10.510.10">
    <property type="entry name" value="Transferase(Phosphotransferase) domain 1"/>
    <property type="match status" value="1"/>
</dbReference>
<dbReference type="Pfam" id="PF00069">
    <property type="entry name" value="Pkinase"/>
    <property type="match status" value="1"/>
</dbReference>
<keyword evidence="5" id="KW-1185">Reference proteome</keyword>
<evidence type="ECO:0000256" key="1">
    <source>
        <dbReference type="ARBA" id="ARBA00022741"/>
    </source>
</evidence>
<name>A0AAV6K721_9ERIC</name>
<dbReference type="GO" id="GO:0004674">
    <property type="term" value="F:protein serine/threonine kinase activity"/>
    <property type="evidence" value="ECO:0007669"/>
    <property type="project" value="TreeGrafter"/>
</dbReference>
<evidence type="ECO:0000313" key="5">
    <source>
        <dbReference type="Proteomes" id="UP000823749"/>
    </source>
</evidence>
<dbReference type="GO" id="GO:0005524">
    <property type="term" value="F:ATP binding"/>
    <property type="evidence" value="ECO:0007669"/>
    <property type="project" value="UniProtKB-KW"/>
</dbReference>
<accession>A0AAV6K721</accession>
<dbReference type="PANTHER" id="PTHR24056">
    <property type="entry name" value="CELL DIVISION PROTEIN KINASE"/>
    <property type="match status" value="1"/>
</dbReference>
<proteinExistence type="predicted"/>
<comment type="caution">
    <text evidence="4">The sequence shown here is derived from an EMBL/GenBank/DDBJ whole genome shotgun (WGS) entry which is preliminary data.</text>
</comment>
<dbReference type="GO" id="GO:0005634">
    <property type="term" value="C:nucleus"/>
    <property type="evidence" value="ECO:0007669"/>
    <property type="project" value="TreeGrafter"/>
</dbReference>
<protein>
    <recommendedName>
        <fullName evidence="3">Protein kinase domain-containing protein</fullName>
    </recommendedName>
</protein>
<dbReference type="EMBL" id="JACTNZ010000005">
    <property type="protein sequence ID" value="KAG5548248.1"/>
    <property type="molecule type" value="Genomic_DNA"/>
</dbReference>
<gene>
    <name evidence="4" type="ORF">RHGRI_013823</name>
</gene>
<evidence type="ECO:0000256" key="2">
    <source>
        <dbReference type="ARBA" id="ARBA00022840"/>
    </source>
</evidence>
<dbReference type="InterPro" id="IPR000719">
    <property type="entry name" value="Prot_kinase_dom"/>
</dbReference>
<dbReference type="Proteomes" id="UP000823749">
    <property type="component" value="Chromosome 5"/>
</dbReference>